<dbReference type="Proteomes" id="UP000186940">
    <property type="component" value="Unassembled WGS sequence"/>
</dbReference>
<dbReference type="GO" id="GO:0051262">
    <property type="term" value="P:protein tetramerization"/>
    <property type="evidence" value="ECO:0007669"/>
    <property type="project" value="UniProtKB-ARBA"/>
</dbReference>
<keyword evidence="6" id="KW-1185">Reference proteome</keyword>
<dbReference type="GO" id="GO:0044281">
    <property type="term" value="P:small molecule metabolic process"/>
    <property type="evidence" value="ECO:0007669"/>
    <property type="project" value="UniProtKB-ARBA"/>
</dbReference>
<organism evidence="5 6">
    <name type="scientific">Candidatus Syntropharchaeum caldarium</name>
    <dbReference type="NCBI Taxonomy" id="1838285"/>
    <lineage>
        <taxon>Archaea</taxon>
        <taxon>Methanobacteriati</taxon>
        <taxon>Methanobacteriota</taxon>
        <taxon>Stenosarchaea group</taxon>
        <taxon>Methanomicrobia</taxon>
        <taxon>Methanosarcinales</taxon>
        <taxon>ANME-2 cluster</taxon>
        <taxon>Candidatus Syntropharchaeum</taxon>
    </lineage>
</organism>
<dbReference type="PANTHER" id="PTHR43401">
    <property type="entry name" value="L-THREONINE 3-DEHYDROGENASE"/>
    <property type="match status" value="1"/>
</dbReference>
<dbReference type="SUPFAM" id="SSF51735">
    <property type="entry name" value="NAD(P)-binding Rossmann-fold domains"/>
    <property type="match status" value="1"/>
</dbReference>
<dbReference type="InterPro" id="IPR020843">
    <property type="entry name" value="ER"/>
</dbReference>
<evidence type="ECO:0000259" key="4">
    <source>
        <dbReference type="SMART" id="SM00829"/>
    </source>
</evidence>
<dbReference type="InterPro" id="IPR036291">
    <property type="entry name" value="NAD(P)-bd_dom_sf"/>
</dbReference>
<dbReference type="SUPFAM" id="SSF50129">
    <property type="entry name" value="GroES-like"/>
    <property type="match status" value="1"/>
</dbReference>
<dbReference type="SMART" id="SM00829">
    <property type="entry name" value="PKS_ER"/>
    <property type="match status" value="1"/>
</dbReference>
<dbReference type="InterPro" id="IPR011032">
    <property type="entry name" value="GroES-like_sf"/>
</dbReference>
<evidence type="ECO:0000256" key="1">
    <source>
        <dbReference type="ARBA" id="ARBA00022723"/>
    </source>
</evidence>
<evidence type="ECO:0000313" key="6">
    <source>
        <dbReference type="Proteomes" id="UP000186940"/>
    </source>
</evidence>
<dbReference type="PANTHER" id="PTHR43401:SF2">
    <property type="entry name" value="L-THREONINE 3-DEHYDROGENASE"/>
    <property type="match status" value="1"/>
</dbReference>
<feature type="domain" description="Enoyl reductase (ER)" evidence="4">
    <location>
        <begin position="8"/>
        <end position="331"/>
    </location>
</feature>
<name>A0A1F2P9D8_9EURY</name>
<dbReference type="Gene3D" id="3.40.50.720">
    <property type="entry name" value="NAD(P)-binding Rossmann-like Domain"/>
    <property type="match status" value="1"/>
</dbReference>
<keyword evidence="2" id="KW-0862">Zinc</keyword>
<evidence type="ECO:0000256" key="2">
    <source>
        <dbReference type="ARBA" id="ARBA00022833"/>
    </source>
</evidence>
<dbReference type="AlphaFoldDB" id="A0A1F2P9D8"/>
<dbReference type="Pfam" id="PF08240">
    <property type="entry name" value="ADH_N"/>
    <property type="match status" value="1"/>
</dbReference>
<proteinExistence type="predicted"/>
<evidence type="ECO:0000256" key="3">
    <source>
        <dbReference type="ARBA" id="ARBA00023002"/>
    </source>
</evidence>
<dbReference type="STRING" id="1838285.SCAL_001647"/>
<dbReference type="GO" id="GO:0043168">
    <property type="term" value="F:anion binding"/>
    <property type="evidence" value="ECO:0007669"/>
    <property type="project" value="UniProtKB-ARBA"/>
</dbReference>
<protein>
    <submittedName>
        <fullName evidence="5">Alcohol dehydrogenase GroES domain-containing protein</fullName>
    </submittedName>
</protein>
<dbReference type="InterPro" id="IPR050129">
    <property type="entry name" value="Zn_alcohol_dh"/>
</dbReference>
<dbReference type="Gene3D" id="3.90.180.10">
    <property type="entry name" value="Medium-chain alcohol dehydrogenases, catalytic domain"/>
    <property type="match status" value="1"/>
</dbReference>
<accession>A0A1F2P9D8</accession>
<dbReference type="GO" id="GO:0008270">
    <property type="term" value="F:zinc ion binding"/>
    <property type="evidence" value="ECO:0007669"/>
    <property type="project" value="InterPro"/>
</dbReference>
<gene>
    <name evidence="5" type="ORF">SCAL_001647</name>
</gene>
<dbReference type="GO" id="GO:0016616">
    <property type="term" value="F:oxidoreductase activity, acting on the CH-OH group of donors, NAD or NADP as acceptor"/>
    <property type="evidence" value="ECO:0007669"/>
    <property type="project" value="UniProtKB-ARBA"/>
</dbReference>
<dbReference type="EMBL" id="LYOS01000006">
    <property type="protein sequence ID" value="OFV67206.1"/>
    <property type="molecule type" value="Genomic_DNA"/>
</dbReference>
<keyword evidence="3" id="KW-0560">Oxidoreductase</keyword>
<dbReference type="InterPro" id="IPR002328">
    <property type="entry name" value="ADH_Zn_CS"/>
</dbReference>
<comment type="caution">
    <text evidence="5">The sequence shown here is derived from an EMBL/GenBank/DDBJ whole genome shotgun (WGS) entry which is preliminary data.</text>
</comment>
<evidence type="ECO:0000313" key="5">
    <source>
        <dbReference type="EMBL" id="OFV67206.1"/>
    </source>
</evidence>
<keyword evidence="1" id="KW-0479">Metal-binding</keyword>
<dbReference type="GO" id="GO:0030554">
    <property type="term" value="F:adenyl nucleotide binding"/>
    <property type="evidence" value="ECO:0007669"/>
    <property type="project" value="UniProtKB-ARBA"/>
</dbReference>
<dbReference type="PROSITE" id="PS00059">
    <property type="entry name" value="ADH_ZINC"/>
    <property type="match status" value="1"/>
</dbReference>
<reference evidence="5" key="1">
    <citation type="submission" date="2016-05" db="EMBL/GenBank/DDBJ databases">
        <title>Microbial consortia oxidize butane by reversing methanogenesis.</title>
        <authorList>
            <person name="Laso-Perez R."/>
            <person name="Richter M."/>
            <person name="Wegener G."/>
            <person name="Musat F."/>
        </authorList>
    </citation>
    <scope>NUCLEOTIDE SEQUENCE [LARGE SCALE GENOMIC DNA]</scope>
    <source>
        <strain evidence="5">BOX2</strain>
    </source>
</reference>
<dbReference type="InterPro" id="IPR013154">
    <property type="entry name" value="ADH-like_N"/>
</dbReference>
<sequence length="338" mass="36970">MRAAVLHGIGNLEIEDVDTPTCGAREVLLRVGAATICRTDLKMYTQGQRDLVLPRILGHEVAGTVVEVGREVTEVLEGERIQVAPGFACGRCWYCVQGRSNLCENISILGFSYDGGFSEYVLLPEAAISSGSLNPIPDPLSFEEAALAEPVACCINGLEMAKIGFDETILIVGGGPIGNIFYHLSQIAGASKVHIVEILPERREFMRRYQIDALDSIESVQDEVDILIPACSDPDALIKGIKKVKRRGKVIAFSGLSVDDPQLLDPNIIHYNELTMVGAYGCTTWQNREALTLMASRKLDLRYLLTDQIPIEKILDGLRMVDAKEGMKVVVKNIRKGG</sequence>